<sequence length="61" mass="7318">MELKNFLNRGVLELENFLNHTEKEGDAIKYEVILMQEDLKKENVEIQAKRVYVCYFAFSYL</sequence>
<proteinExistence type="predicted"/>
<dbReference type="EMBL" id="NBIU01000008">
    <property type="protein sequence ID" value="PZT48361.1"/>
    <property type="molecule type" value="Genomic_DNA"/>
</dbReference>
<protein>
    <submittedName>
        <fullName evidence="1">Uncharacterized protein</fullName>
    </submittedName>
</protein>
<dbReference type="Proteomes" id="UP000249746">
    <property type="component" value="Unassembled WGS sequence"/>
</dbReference>
<name>A0A2W6MWR5_9HELI</name>
<evidence type="ECO:0000313" key="1">
    <source>
        <dbReference type="EMBL" id="PZT48361.1"/>
    </source>
</evidence>
<evidence type="ECO:0000313" key="2">
    <source>
        <dbReference type="Proteomes" id="UP000249746"/>
    </source>
</evidence>
<keyword evidence="2" id="KW-1185">Reference proteome</keyword>
<dbReference type="RefSeq" id="WP_111229526.1">
    <property type="nucleotide sequence ID" value="NZ_NBIU01000008.1"/>
</dbReference>
<dbReference type="AlphaFoldDB" id="A0A2W6MWR5"/>
<organism evidence="1 2">
    <name type="scientific">Helicobacter valdiviensis</name>
    <dbReference type="NCBI Taxonomy" id="1458358"/>
    <lineage>
        <taxon>Bacteria</taxon>
        <taxon>Pseudomonadati</taxon>
        <taxon>Campylobacterota</taxon>
        <taxon>Epsilonproteobacteria</taxon>
        <taxon>Campylobacterales</taxon>
        <taxon>Helicobacteraceae</taxon>
        <taxon>Helicobacter</taxon>
    </lineage>
</organism>
<comment type="caution">
    <text evidence="1">The sequence shown here is derived from an EMBL/GenBank/DDBJ whole genome shotgun (WGS) entry which is preliminary data.</text>
</comment>
<reference evidence="1 2" key="1">
    <citation type="submission" date="2017-03" db="EMBL/GenBank/DDBJ databases">
        <title>Genomic and clinical evidence uncovers the enterohepatic species Helicobacter valdiviensis as a potential human intestinal pathogen.</title>
        <authorList>
            <person name="Fresia P."/>
            <person name="Jara R."/>
            <person name="Sierra R."/>
            <person name="Ferres I."/>
            <person name="Greif G."/>
            <person name="Iraola G."/>
            <person name="Collado L."/>
        </authorList>
    </citation>
    <scope>NUCLEOTIDE SEQUENCE [LARGE SCALE GENOMIC DNA]</scope>
    <source>
        <strain evidence="1 2">WBE14</strain>
    </source>
</reference>
<accession>A0A2W6MWR5</accession>
<gene>
    <name evidence="1" type="ORF">B6S12_03985</name>
</gene>